<reference evidence="8" key="1">
    <citation type="submission" date="2025-08" db="UniProtKB">
        <authorList>
            <consortium name="RefSeq"/>
        </authorList>
    </citation>
    <scope>IDENTIFICATION</scope>
    <source>
        <tissue evidence="8">Whole body</tissue>
    </source>
</reference>
<name>A0ABM4ATV7_VANTA</name>
<dbReference type="Proteomes" id="UP001652626">
    <property type="component" value="Chromosome 23"/>
</dbReference>
<evidence type="ECO:0000256" key="1">
    <source>
        <dbReference type="ARBA" id="ARBA00022741"/>
    </source>
</evidence>
<dbReference type="RefSeq" id="XP_064074723.1">
    <property type="nucleotide sequence ID" value="XM_064218653.1"/>
</dbReference>
<dbReference type="PROSITE" id="PS00690">
    <property type="entry name" value="DEAH_ATP_HELICASE"/>
    <property type="match status" value="1"/>
</dbReference>
<keyword evidence="4" id="KW-0067">ATP-binding</keyword>
<gene>
    <name evidence="8" type="primary">LOC113403700</name>
</gene>
<dbReference type="SMART" id="SM00487">
    <property type="entry name" value="DEXDc"/>
    <property type="match status" value="1"/>
</dbReference>
<evidence type="ECO:0000313" key="7">
    <source>
        <dbReference type="Proteomes" id="UP001652626"/>
    </source>
</evidence>
<dbReference type="Gene3D" id="1.20.120.1080">
    <property type="match status" value="1"/>
</dbReference>
<dbReference type="PANTHER" id="PTHR18934">
    <property type="entry name" value="ATP-DEPENDENT RNA HELICASE"/>
    <property type="match status" value="1"/>
</dbReference>
<accession>A0ABM4ATV7</accession>
<evidence type="ECO:0000256" key="4">
    <source>
        <dbReference type="ARBA" id="ARBA00022840"/>
    </source>
</evidence>
<evidence type="ECO:0000256" key="2">
    <source>
        <dbReference type="ARBA" id="ARBA00022801"/>
    </source>
</evidence>
<dbReference type="SUPFAM" id="SSF52540">
    <property type="entry name" value="P-loop containing nucleoside triphosphate hydrolases"/>
    <property type="match status" value="1"/>
</dbReference>
<dbReference type="SMART" id="SM00847">
    <property type="entry name" value="HA2"/>
    <property type="match status" value="1"/>
</dbReference>
<dbReference type="PROSITE" id="PS51192">
    <property type="entry name" value="HELICASE_ATP_BIND_1"/>
    <property type="match status" value="1"/>
</dbReference>
<organism evidence="7 8">
    <name type="scientific">Vanessa tameamea</name>
    <name type="common">Kamehameha butterfly</name>
    <dbReference type="NCBI Taxonomy" id="334116"/>
    <lineage>
        <taxon>Eukaryota</taxon>
        <taxon>Metazoa</taxon>
        <taxon>Ecdysozoa</taxon>
        <taxon>Arthropoda</taxon>
        <taxon>Hexapoda</taxon>
        <taxon>Insecta</taxon>
        <taxon>Pterygota</taxon>
        <taxon>Neoptera</taxon>
        <taxon>Endopterygota</taxon>
        <taxon>Lepidoptera</taxon>
        <taxon>Glossata</taxon>
        <taxon>Ditrysia</taxon>
        <taxon>Papilionoidea</taxon>
        <taxon>Nymphalidae</taxon>
        <taxon>Nymphalinae</taxon>
        <taxon>Vanessa</taxon>
    </lineage>
</organism>
<protein>
    <submittedName>
        <fullName evidence="8">ATP-dependent RNA helicase DHX30-like</fullName>
    </submittedName>
</protein>
<dbReference type="CDD" id="cd17917">
    <property type="entry name" value="DEXHc_RHA-like"/>
    <property type="match status" value="1"/>
</dbReference>
<proteinExistence type="predicted"/>
<keyword evidence="1" id="KW-0547">Nucleotide-binding</keyword>
<feature type="domain" description="Helicase ATP-binding" evidence="5">
    <location>
        <begin position="317"/>
        <end position="481"/>
    </location>
</feature>
<keyword evidence="3" id="KW-0347">Helicase</keyword>
<feature type="domain" description="Helicase C-terminal" evidence="6">
    <location>
        <begin position="526"/>
        <end position="695"/>
    </location>
</feature>
<evidence type="ECO:0000259" key="6">
    <source>
        <dbReference type="PROSITE" id="PS51194"/>
    </source>
</evidence>
<keyword evidence="2" id="KW-0378">Hydrolase</keyword>
<dbReference type="PROSITE" id="PS51194">
    <property type="entry name" value="HELICASE_CTER"/>
    <property type="match status" value="1"/>
</dbReference>
<dbReference type="InterPro" id="IPR001650">
    <property type="entry name" value="Helicase_C-like"/>
</dbReference>
<dbReference type="InterPro" id="IPR002464">
    <property type="entry name" value="DNA/RNA_helicase_DEAH_CS"/>
</dbReference>
<dbReference type="InterPro" id="IPR027417">
    <property type="entry name" value="P-loop_NTPase"/>
</dbReference>
<sequence>MFLRKFARCNAYRLLVSEHSCYKLQHFKSLCGTNNKLINEYYSNLNRNAVLPASYSVRHYSKKLIEDIFKDSNKEIELSKINEIFKQPRVTLNELLTKTPQKIFDIHYKQPVVAPKGGKKKNIQNDWTCTYTFIWPEKMKFESTAISKRKAAEKAATQAVHWLYKNKQIDDRGCPIYDRTVIKEIQSTLNKDIHITISDNSIERINNIWNDYETEIKSIYEATFNEAQRKLLNTASVFKKDSTIDDQDCSEEIIENEDDKFDNLTDLKPPIHPVFGKQVEYIQSARERRERTLKQTFINYDEKLTQLPIDAYAEEISSTIAKSRVTVIVGAAGCGKSTRAPAAILRHCGVDTAAVVSEPRRVAAIGLAQRVADELGEQVGESIGYQVRLHSKLPRPPGGAILYCTSGVLLRRLQLNPGLEGCSHVFIDEAHERDVNTDVTLLLLKRALKINQKLKIIVMSATLDTAVFTNYFNDCPIIEVPGKTYPVEISNLEDIQKKFNLNLSWTQENCTKPDGKPQIDCVEIVDVINAVDKTQSEGAILVFLPGWAEIKQTKQLLDNLYRNSPLHMVLPVHSRLSTSDQTKMFAKPSPGVRKIVLATNIAETSITIPDVVHVIDSGAHKENRIKEGTGAASLEAVWVSRAGAAQRAGRAGRVRAGYCYRMYTKDKEEELIPHTTPEILRIPLEQTVLDCKSYAQDDKVENFLSQLPEPPSKQAIQFAVNDLIELGALTKSEQMTRLGVLLSSMTIHPRLGRCVLTGAVVGGVVPAANIATHCSDNVDLFRNSAERREEIRNIKRTFSQTSDHAAVHWIQDEFEQMSQEKDWQAVDRWCEKYGLRKDRLNYVKSISNLHLEHLFKTGIVERTMEVSELNRFSDIDELTSAILLSGSNSLLVTRKHVKTKGKLMTGVGVFTSKGERAHIGSESVNYGIKKSKLNTQLLTYFGGYHSIERRALVVYRTSLISPHAVLLFSTGDIKQEILEGSDGETTELYHSKHKLAVQMPTGQAELILKAREMLRTTLQYYIERDVRNIEFDDITLTSRFKTRLVKTLGRILVEADKEHVQTSDDIR</sequence>
<keyword evidence="7" id="KW-1185">Reference proteome</keyword>
<dbReference type="InterPro" id="IPR011545">
    <property type="entry name" value="DEAD/DEAH_box_helicase_dom"/>
</dbReference>
<evidence type="ECO:0000256" key="3">
    <source>
        <dbReference type="ARBA" id="ARBA00022806"/>
    </source>
</evidence>
<dbReference type="Pfam" id="PF00271">
    <property type="entry name" value="Helicase_C"/>
    <property type="match status" value="1"/>
</dbReference>
<dbReference type="InterPro" id="IPR014001">
    <property type="entry name" value="Helicase_ATP-bd"/>
</dbReference>
<evidence type="ECO:0000313" key="8">
    <source>
        <dbReference type="RefSeq" id="XP_064074723.1"/>
    </source>
</evidence>
<evidence type="ECO:0000259" key="5">
    <source>
        <dbReference type="PROSITE" id="PS51192"/>
    </source>
</evidence>
<dbReference type="Gene3D" id="3.30.160.20">
    <property type="match status" value="1"/>
</dbReference>
<dbReference type="CDD" id="cd18791">
    <property type="entry name" value="SF2_C_RHA"/>
    <property type="match status" value="1"/>
</dbReference>
<dbReference type="SMART" id="SM00490">
    <property type="entry name" value="HELICc"/>
    <property type="match status" value="1"/>
</dbReference>
<dbReference type="PANTHER" id="PTHR18934:SF257">
    <property type="entry name" value="ATP-DEPENDENT RNA HELICASE DHX30"/>
    <property type="match status" value="1"/>
</dbReference>
<dbReference type="Gene3D" id="3.40.50.300">
    <property type="entry name" value="P-loop containing nucleotide triphosphate hydrolases"/>
    <property type="match status" value="2"/>
</dbReference>
<dbReference type="Pfam" id="PF00270">
    <property type="entry name" value="DEAD"/>
    <property type="match status" value="1"/>
</dbReference>
<dbReference type="GeneID" id="113403700"/>
<dbReference type="InterPro" id="IPR007502">
    <property type="entry name" value="Helicase-assoc_dom"/>
</dbReference>